<evidence type="ECO:0000313" key="2">
    <source>
        <dbReference type="EMBL" id="PIS04818.1"/>
    </source>
</evidence>
<evidence type="ECO:0000313" key="3">
    <source>
        <dbReference type="Proteomes" id="UP000230935"/>
    </source>
</evidence>
<dbReference type="InterPro" id="IPR036291">
    <property type="entry name" value="NAD(P)-bd_dom_sf"/>
</dbReference>
<reference evidence="3" key="1">
    <citation type="submission" date="2017-09" db="EMBL/GenBank/DDBJ databases">
        <title>Depth-based differentiation of microbial function through sediment-hosted aquifers and enrichment of novel symbionts in the deep terrestrial subsurface.</title>
        <authorList>
            <person name="Probst A.J."/>
            <person name="Ladd B."/>
            <person name="Jarett J.K."/>
            <person name="Geller-Mcgrath D.E."/>
            <person name="Sieber C.M.K."/>
            <person name="Emerson J.B."/>
            <person name="Anantharaman K."/>
            <person name="Thomas B.C."/>
            <person name="Malmstrom R."/>
            <person name="Stieglmeier M."/>
            <person name="Klingl A."/>
            <person name="Woyke T."/>
            <person name="Ryan C.M."/>
            <person name="Banfield J.F."/>
        </authorList>
    </citation>
    <scope>NUCLEOTIDE SEQUENCE [LARGE SCALE GENOMIC DNA]</scope>
</reference>
<dbReference type="AlphaFoldDB" id="A0A2H0W0F2"/>
<name>A0A2H0W0F2_9BACT</name>
<feature type="domain" description="NAD(P)-binding" evidence="1">
    <location>
        <begin position="5"/>
        <end position="305"/>
    </location>
</feature>
<dbReference type="Gene3D" id="3.40.50.720">
    <property type="entry name" value="NAD(P)-binding Rossmann-like Domain"/>
    <property type="match status" value="1"/>
</dbReference>
<dbReference type="Proteomes" id="UP000230935">
    <property type="component" value="Unassembled WGS sequence"/>
</dbReference>
<accession>A0A2H0W0F2</accession>
<dbReference type="SUPFAM" id="SSF51735">
    <property type="entry name" value="NAD(P)-binding Rossmann-fold domains"/>
    <property type="match status" value="1"/>
</dbReference>
<proteinExistence type="predicted"/>
<dbReference type="EMBL" id="PEZZ01000035">
    <property type="protein sequence ID" value="PIS04818.1"/>
    <property type="molecule type" value="Genomic_DNA"/>
</dbReference>
<sequence>MKKVLITGVNGFVGTHLVKYLAQEHPGVEIFGLVLKDVNDVIKKLSVNILQCNILDKDRLKTIISEIRPDAIFHLAAQSYVSTSWENPEKTLETNIIGQSNLLEAIRAIKDDAFGPVVLIAGSCEEYGTIAEDENPVSENNPLRPLSPYAISKVAQDFMGYQYYTNYGLKIIRIRAFQHTGPGRPPVFGISNFAKQVAEIEAGKKEPEIRVRDDSAVRDFSDVRDVVRAYWLAVNQCQPGHVYNVCSGKGTSIKDILEKLISISKVKDIKIVRDEKDRRPTDGGVMIGDNGKFIAATRWRPEIDFLDETVPSILDYWRKQM</sequence>
<gene>
    <name evidence="2" type="ORF">COT81_04640</name>
</gene>
<dbReference type="Pfam" id="PF16363">
    <property type="entry name" value="GDP_Man_Dehyd"/>
    <property type="match status" value="1"/>
</dbReference>
<evidence type="ECO:0000259" key="1">
    <source>
        <dbReference type="Pfam" id="PF16363"/>
    </source>
</evidence>
<organism evidence="2 3">
    <name type="scientific">Candidatus Buchananbacteria bacterium CG10_big_fil_rev_8_21_14_0_10_42_9</name>
    <dbReference type="NCBI Taxonomy" id="1974526"/>
    <lineage>
        <taxon>Bacteria</taxon>
        <taxon>Candidatus Buchananiibacteriota</taxon>
    </lineage>
</organism>
<dbReference type="PANTHER" id="PTHR43000">
    <property type="entry name" value="DTDP-D-GLUCOSE 4,6-DEHYDRATASE-RELATED"/>
    <property type="match status" value="1"/>
</dbReference>
<dbReference type="CDD" id="cd05260">
    <property type="entry name" value="GDP_MD_SDR_e"/>
    <property type="match status" value="1"/>
</dbReference>
<dbReference type="Gene3D" id="3.90.25.10">
    <property type="entry name" value="UDP-galactose 4-epimerase, domain 1"/>
    <property type="match status" value="1"/>
</dbReference>
<dbReference type="InterPro" id="IPR016040">
    <property type="entry name" value="NAD(P)-bd_dom"/>
</dbReference>
<protein>
    <submittedName>
        <fullName evidence="2">GDP-mannose 4,6-dehydratase</fullName>
    </submittedName>
</protein>
<comment type="caution">
    <text evidence="2">The sequence shown here is derived from an EMBL/GenBank/DDBJ whole genome shotgun (WGS) entry which is preliminary data.</text>
</comment>